<dbReference type="InterPro" id="IPR009057">
    <property type="entry name" value="Homeodomain-like_sf"/>
</dbReference>
<evidence type="ECO:0000259" key="3">
    <source>
        <dbReference type="PROSITE" id="PS01124"/>
    </source>
</evidence>
<dbReference type="OrthoDB" id="799767at2"/>
<comment type="caution">
    <text evidence="4">The sequence shown here is derived from an EMBL/GenBank/DDBJ whole genome shotgun (WGS) entry which is preliminary data.</text>
</comment>
<evidence type="ECO:0000313" key="5">
    <source>
        <dbReference type="Proteomes" id="UP000253410"/>
    </source>
</evidence>
<organism evidence="4 5">
    <name type="scientific">Chitinophaga flava</name>
    <dbReference type="NCBI Taxonomy" id="2259036"/>
    <lineage>
        <taxon>Bacteria</taxon>
        <taxon>Pseudomonadati</taxon>
        <taxon>Bacteroidota</taxon>
        <taxon>Chitinophagia</taxon>
        <taxon>Chitinophagales</taxon>
        <taxon>Chitinophagaceae</taxon>
        <taxon>Chitinophaga</taxon>
    </lineage>
</organism>
<evidence type="ECO:0000256" key="1">
    <source>
        <dbReference type="ARBA" id="ARBA00023015"/>
    </source>
</evidence>
<dbReference type="PROSITE" id="PS01124">
    <property type="entry name" value="HTH_ARAC_FAMILY_2"/>
    <property type="match status" value="1"/>
</dbReference>
<evidence type="ECO:0000313" key="4">
    <source>
        <dbReference type="EMBL" id="RBL89576.1"/>
    </source>
</evidence>
<keyword evidence="5" id="KW-1185">Reference proteome</keyword>
<name>A0A365XT72_9BACT</name>
<proteinExistence type="predicted"/>
<gene>
    <name evidence="4" type="ORF">DF182_24010</name>
</gene>
<dbReference type="PANTHER" id="PTHR47893:SF1">
    <property type="entry name" value="REGULATORY PROTEIN PCHR"/>
    <property type="match status" value="1"/>
</dbReference>
<dbReference type="SUPFAM" id="SSF46689">
    <property type="entry name" value="Homeodomain-like"/>
    <property type="match status" value="2"/>
</dbReference>
<accession>A0A365XT72</accession>
<dbReference type="Pfam" id="PF12833">
    <property type="entry name" value="HTH_18"/>
    <property type="match status" value="1"/>
</dbReference>
<dbReference type="InterPro" id="IPR053142">
    <property type="entry name" value="PchR_regulatory_protein"/>
</dbReference>
<protein>
    <recommendedName>
        <fullName evidence="3">HTH araC/xylS-type domain-containing protein</fullName>
    </recommendedName>
</protein>
<dbReference type="PANTHER" id="PTHR47893">
    <property type="entry name" value="REGULATORY PROTEIN PCHR"/>
    <property type="match status" value="1"/>
</dbReference>
<dbReference type="EMBL" id="QFFJ01000002">
    <property type="protein sequence ID" value="RBL89576.1"/>
    <property type="molecule type" value="Genomic_DNA"/>
</dbReference>
<dbReference type="GO" id="GO:0003700">
    <property type="term" value="F:DNA-binding transcription factor activity"/>
    <property type="evidence" value="ECO:0007669"/>
    <property type="project" value="InterPro"/>
</dbReference>
<dbReference type="RefSeq" id="WP_113618325.1">
    <property type="nucleotide sequence ID" value="NZ_QFFJ01000002.1"/>
</dbReference>
<dbReference type="AlphaFoldDB" id="A0A365XT72"/>
<dbReference type="Gene3D" id="1.10.10.60">
    <property type="entry name" value="Homeodomain-like"/>
    <property type="match status" value="1"/>
</dbReference>
<dbReference type="Proteomes" id="UP000253410">
    <property type="component" value="Unassembled WGS sequence"/>
</dbReference>
<reference evidence="4 5" key="1">
    <citation type="submission" date="2018-05" db="EMBL/GenBank/DDBJ databases">
        <title>Chitinophaga sp. K3CV102501T nov., isolated from isolated from a monsoon evergreen broad-leaved forest soil.</title>
        <authorList>
            <person name="Lv Y."/>
        </authorList>
    </citation>
    <scope>NUCLEOTIDE SEQUENCE [LARGE SCALE GENOMIC DNA]</scope>
    <source>
        <strain evidence="4 5">GDMCC 1.1325</strain>
    </source>
</reference>
<keyword evidence="1" id="KW-0805">Transcription regulation</keyword>
<feature type="domain" description="HTH araC/xylS-type" evidence="3">
    <location>
        <begin position="228"/>
        <end position="324"/>
    </location>
</feature>
<dbReference type="GO" id="GO:0043565">
    <property type="term" value="F:sequence-specific DNA binding"/>
    <property type="evidence" value="ECO:0007669"/>
    <property type="project" value="InterPro"/>
</dbReference>
<keyword evidence="2" id="KW-0804">Transcription</keyword>
<dbReference type="SMART" id="SM00342">
    <property type="entry name" value="HTH_ARAC"/>
    <property type="match status" value="1"/>
</dbReference>
<evidence type="ECO:0000256" key="2">
    <source>
        <dbReference type="ARBA" id="ARBA00023163"/>
    </source>
</evidence>
<dbReference type="InterPro" id="IPR018060">
    <property type="entry name" value="HTH_AraC"/>
</dbReference>
<sequence length="324" mass="37015">MGTTFRDNNGDILHMEHQTMQLSELMRTTNREARLPFWDIRYRQHYSDGIHVGHCTLNVHQDIKVNSGLDTPIPGLVFLQQGRITTTAHNSNTTHQFTPGQHSLLPNPYNPRESIFYQQKNLQFLVVSFVPERFLQLAENAGPALYKMANNMVNGRADSTLSNLPVTPEMQQTIREINACRFEGGLKDLFLQAKSIELLILQCEQFEKQNDTSPKKIKLSETDIRKIHAARECLLANIQHPPSLAQLARQTGLNEFKLKAGFKEVFNNTVFGYFKAYRLDIAYKLLKKGELPVTEVAYEAGYTTVQHFSNEFSKQYGVRPSLVD</sequence>